<dbReference type="PANTHER" id="PTHR30055:SF148">
    <property type="entry name" value="TETR-FAMILY TRANSCRIPTIONAL REGULATOR"/>
    <property type="match status" value="1"/>
</dbReference>
<dbReference type="InterPro" id="IPR036271">
    <property type="entry name" value="Tet_transcr_reg_TetR-rel_C_sf"/>
</dbReference>
<dbReference type="Gene3D" id="1.10.10.60">
    <property type="entry name" value="Homeodomain-like"/>
    <property type="match status" value="1"/>
</dbReference>
<evidence type="ECO:0000256" key="1">
    <source>
        <dbReference type="ARBA" id="ARBA00023015"/>
    </source>
</evidence>
<organism evidence="6">
    <name type="scientific">Paraconexibacter sp. AEG42_29</name>
    <dbReference type="NCBI Taxonomy" id="2997339"/>
    <lineage>
        <taxon>Bacteria</taxon>
        <taxon>Bacillati</taxon>
        <taxon>Actinomycetota</taxon>
        <taxon>Thermoleophilia</taxon>
        <taxon>Solirubrobacterales</taxon>
        <taxon>Paraconexibacteraceae</taxon>
        <taxon>Paraconexibacter</taxon>
    </lineage>
</organism>
<sequence>MSPRPRNQQSQAAILAAVLQLVEDDGYERLTIEGIAARAGVGKTTIYRWWPSKDAVLLDAYLDLQERSGGTELPDTGDLRADLRLLLTRAIAGMTDPRFDAPYRALTAAMQHDPALAGEVSDRLLRPLLALTRSRLARSQARGEIRADVDLDLAVELLYGPVLHRWLLRTRPFAEDDGSRLADLVHRAVAPTS</sequence>
<accession>A0AAU7AUS7</accession>
<dbReference type="Pfam" id="PF00440">
    <property type="entry name" value="TetR_N"/>
    <property type="match status" value="1"/>
</dbReference>
<dbReference type="InterPro" id="IPR050109">
    <property type="entry name" value="HTH-type_TetR-like_transc_reg"/>
</dbReference>
<gene>
    <name evidence="6" type="primary">tetR_1</name>
    <name evidence="6" type="ORF">DSM112329_02078</name>
</gene>
<evidence type="ECO:0000313" key="6">
    <source>
        <dbReference type="EMBL" id="XAY05233.1"/>
    </source>
</evidence>
<dbReference type="GO" id="GO:0000976">
    <property type="term" value="F:transcription cis-regulatory region binding"/>
    <property type="evidence" value="ECO:0007669"/>
    <property type="project" value="TreeGrafter"/>
</dbReference>
<evidence type="ECO:0000256" key="3">
    <source>
        <dbReference type="ARBA" id="ARBA00023163"/>
    </source>
</evidence>
<keyword evidence="1" id="KW-0805">Transcription regulation</keyword>
<dbReference type="PANTHER" id="PTHR30055">
    <property type="entry name" value="HTH-TYPE TRANSCRIPTIONAL REGULATOR RUTR"/>
    <property type="match status" value="1"/>
</dbReference>
<dbReference type="SUPFAM" id="SSF48498">
    <property type="entry name" value="Tetracyclin repressor-like, C-terminal domain"/>
    <property type="match status" value="1"/>
</dbReference>
<keyword evidence="2 4" id="KW-0238">DNA-binding</keyword>
<proteinExistence type="predicted"/>
<dbReference type="AlphaFoldDB" id="A0AAU7AUS7"/>
<dbReference type="InterPro" id="IPR011075">
    <property type="entry name" value="TetR_C"/>
</dbReference>
<evidence type="ECO:0000256" key="2">
    <source>
        <dbReference type="ARBA" id="ARBA00023125"/>
    </source>
</evidence>
<evidence type="ECO:0000259" key="5">
    <source>
        <dbReference type="PROSITE" id="PS50977"/>
    </source>
</evidence>
<protein>
    <submittedName>
        <fullName evidence="6">DNA-binding transcriptional repressor TetR</fullName>
    </submittedName>
</protein>
<keyword evidence="3" id="KW-0804">Transcription</keyword>
<dbReference type="Gene3D" id="1.10.357.10">
    <property type="entry name" value="Tetracycline Repressor, domain 2"/>
    <property type="match status" value="1"/>
</dbReference>
<dbReference type="GO" id="GO:0003700">
    <property type="term" value="F:DNA-binding transcription factor activity"/>
    <property type="evidence" value="ECO:0007669"/>
    <property type="project" value="TreeGrafter"/>
</dbReference>
<feature type="domain" description="HTH tetR-type" evidence="5">
    <location>
        <begin position="8"/>
        <end position="68"/>
    </location>
</feature>
<reference evidence="6" key="1">
    <citation type="submission" date="2022-12" db="EMBL/GenBank/DDBJ databases">
        <title>Paraconexibacter alkalitolerans sp. nov. and Baekduia alba sp. nov., isolated from soil and emended description of the genera Paraconexibacter (Chun et al., 2020) and Baekduia (An et al., 2020).</title>
        <authorList>
            <person name="Vieira S."/>
            <person name="Huber K.J."/>
            <person name="Geppert A."/>
            <person name="Wolf J."/>
            <person name="Neumann-Schaal M."/>
            <person name="Muesken M."/>
            <person name="Overmann J."/>
        </authorList>
    </citation>
    <scope>NUCLEOTIDE SEQUENCE</scope>
    <source>
        <strain evidence="6">AEG42_29</strain>
    </source>
</reference>
<dbReference type="PRINTS" id="PR00455">
    <property type="entry name" value="HTHTETR"/>
</dbReference>
<dbReference type="SUPFAM" id="SSF46689">
    <property type="entry name" value="Homeodomain-like"/>
    <property type="match status" value="1"/>
</dbReference>
<evidence type="ECO:0000256" key="4">
    <source>
        <dbReference type="PROSITE-ProRule" id="PRU00335"/>
    </source>
</evidence>
<feature type="DNA-binding region" description="H-T-H motif" evidence="4">
    <location>
        <begin position="31"/>
        <end position="50"/>
    </location>
</feature>
<dbReference type="EMBL" id="CP114014">
    <property type="protein sequence ID" value="XAY05233.1"/>
    <property type="molecule type" value="Genomic_DNA"/>
</dbReference>
<dbReference type="Pfam" id="PF16859">
    <property type="entry name" value="TetR_C_11"/>
    <property type="match status" value="1"/>
</dbReference>
<dbReference type="InterPro" id="IPR009057">
    <property type="entry name" value="Homeodomain-like_sf"/>
</dbReference>
<dbReference type="KEGG" id="parq:DSM112329_02078"/>
<dbReference type="InterPro" id="IPR001647">
    <property type="entry name" value="HTH_TetR"/>
</dbReference>
<name>A0AAU7AUS7_9ACTN</name>
<dbReference type="RefSeq" id="WP_354701749.1">
    <property type="nucleotide sequence ID" value="NZ_CP114014.1"/>
</dbReference>
<dbReference type="PROSITE" id="PS50977">
    <property type="entry name" value="HTH_TETR_2"/>
    <property type="match status" value="1"/>
</dbReference>